<gene>
    <name evidence="2" type="ORF">PEDI_28440</name>
</gene>
<proteinExistence type="predicted"/>
<dbReference type="EMBL" id="BQKE01000001">
    <property type="protein sequence ID" value="GJM62292.1"/>
    <property type="molecule type" value="Genomic_DNA"/>
</dbReference>
<evidence type="ECO:0000256" key="1">
    <source>
        <dbReference type="SAM" id="Phobius"/>
    </source>
</evidence>
<accession>A0AAN5AKY3</accession>
<keyword evidence="3" id="KW-1185">Reference proteome</keyword>
<organism evidence="2 3">
    <name type="scientific">Persicobacter diffluens</name>
    <dbReference type="NCBI Taxonomy" id="981"/>
    <lineage>
        <taxon>Bacteria</taxon>
        <taxon>Pseudomonadati</taxon>
        <taxon>Bacteroidota</taxon>
        <taxon>Cytophagia</taxon>
        <taxon>Cytophagales</taxon>
        <taxon>Persicobacteraceae</taxon>
        <taxon>Persicobacter</taxon>
    </lineage>
</organism>
<evidence type="ECO:0008006" key="4">
    <source>
        <dbReference type="Google" id="ProtNLM"/>
    </source>
</evidence>
<dbReference type="AlphaFoldDB" id="A0AAN5AKY3"/>
<evidence type="ECO:0000313" key="2">
    <source>
        <dbReference type="EMBL" id="GJM62292.1"/>
    </source>
</evidence>
<name>A0AAN5AKY3_9BACT</name>
<keyword evidence="1" id="KW-0812">Transmembrane</keyword>
<keyword evidence="1" id="KW-1133">Transmembrane helix</keyword>
<sequence>MDPFDYLWRQIKKRVFAMATFLIVIGFFAAFFVMMSVRLILKKDGEFRGTCASQSPFLNKSGEPCGFCGKTPEQCKNRKNLSNAPTVDDLLAGKQ</sequence>
<comment type="caution">
    <text evidence="2">The sequence shown here is derived from an EMBL/GenBank/DDBJ whole genome shotgun (WGS) entry which is preliminary data.</text>
</comment>
<dbReference type="Proteomes" id="UP001310022">
    <property type="component" value="Unassembled WGS sequence"/>
</dbReference>
<evidence type="ECO:0000313" key="3">
    <source>
        <dbReference type="Proteomes" id="UP001310022"/>
    </source>
</evidence>
<protein>
    <recommendedName>
        <fullName evidence="4">Membrane or secreted protein</fullName>
    </recommendedName>
</protein>
<reference evidence="2 3" key="1">
    <citation type="submission" date="2021-12" db="EMBL/GenBank/DDBJ databases">
        <title>Genome sequencing of bacteria with rrn-lacking chromosome and rrn-plasmid.</title>
        <authorList>
            <person name="Anda M."/>
            <person name="Iwasaki W."/>
        </authorList>
    </citation>
    <scope>NUCLEOTIDE SEQUENCE [LARGE SCALE GENOMIC DNA]</scope>
    <source>
        <strain evidence="2 3">NBRC 15940</strain>
    </source>
</reference>
<feature type="transmembrane region" description="Helical" evidence="1">
    <location>
        <begin position="15"/>
        <end position="41"/>
    </location>
</feature>
<keyword evidence="1" id="KW-0472">Membrane</keyword>